<accession>A0A4R2IFT0</accession>
<comment type="caution">
    <text evidence="1">The sequence shown here is derived from an EMBL/GenBank/DDBJ whole genome shotgun (WGS) entry which is preliminary data.</text>
</comment>
<keyword evidence="2" id="KW-1185">Reference proteome</keyword>
<dbReference type="EMBL" id="SLWR01000012">
    <property type="protein sequence ID" value="TCO43611.1"/>
    <property type="molecule type" value="Genomic_DNA"/>
</dbReference>
<sequence>MATPKRNYVLPLPVVGWDLLVRAFSPAERPTRAKLRTLRNRHGVQGVQVTHRGEHNAAGSGTYFSVLAVFAAHAERDGRPEEAHELATAAAALETRFKPQLTGFLRHNDLRDLPKAPFFDDLMRATAEVMKSWLGLRPGGTFAAAVKDVRGPFARLDAYLVFTGTRTSLDLPKELLEAAKLGVNDCAWVFSSTVENTGLVELLPAVNVRRALVGSTLEDWYTSVVASEAADDSMTEAEMEAVADEYDRLAGPMSPARIAAARRTASDRGFVRQSVRLVG</sequence>
<name>A0A4R2IFT0_9ACTN</name>
<gene>
    <name evidence="1" type="ORF">EV646_112188</name>
</gene>
<protein>
    <submittedName>
        <fullName evidence="1">Uncharacterized protein</fullName>
    </submittedName>
</protein>
<organism evidence="1 2">
    <name type="scientific">Kribbella antiqua</name>
    <dbReference type="NCBI Taxonomy" id="2512217"/>
    <lineage>
        <taxon>Bacteria</taxon>
        <taxon>Bacillati</taxon>
        <taxon>Actinomycetota</taxon>
        <taxon>Actinomycetes</taxon>
        <taxon>Propionibacteriales</taxon>
        <taxon>Kribbellaceae</taxon>
        <taxon>Kribbella</taxon>
    </lineage>
</organism>
<dbReference type="RefSeq" id="WP_132154935.1">
    <property type="nucleotide sequence ID" value="NZ_SLWR01000012.1"/>
</dbReference>
<dbReference type="AlphaFoldDB" id="A0A4R2IFT0"/>
<evidence type="ECO:0000313" key="1">
    <source>
        <dbReference type="EMBL" id="TCO43611.1"/>
    </source>
</evidence>
<reference evidence="1 2" key="1">
    <citation type="journal article" date="2015" name="Stand. Genomic Sci.">
        <title>Genomic Encyclopedia of Bacterial and Archaeal Type Strains, Phase III: the genomes of soil and plant-associated and newly described type strains.</title>
        <authorList>
            <person name="Whitman W.B."/>
            <person name="Woyke T."/>
            <person name="Klenk H.P."/>
            <person name="Zhou Y."/>
            <person name="Lilburn T.G."/>
            <person name="Beck B.J."/>
            <person name="De Vos P."/>
            <person name="Vandamme P."/>
            <person name="Eisen J.A."/>
            <person name="Garrity G."/>
            <person name="Hugenholtz P."/>
            <person name="Kyrpides N.C."/>
        </authorList>
    </citation>
    <scope>NUCLEOTIDE SEQUENCE [LARGE SCALE GENOMIC DNA]</scope>
    <source>
        <strain evidence="1 2">VKM Ac-2541</strain>
    </source>
</reference>
<proteinExistence type="predicted"/>
<evidence type="ECO:0000313" key="2">
    <source>
        <dbReference type="Proteomes" id="UP000295573"/>
    </source>
</evidence>
<dbReference type="Proteomes" id="UP000295573">
    <property type="component" value="Unassembled WGS sequence"/>
</dbReference>